<dbReference type="InterPro" id="IPR012334">
    <property type="entry name" value="Pectin_lyas_fold"/>
</dbReference>
<evidence type="ECO:0000256" key="3">
    <source>
        <dbReference type="ARBA" id="ARBA00023295"/>
    </source>
</evidence>
<evidence type="ECO:0000256" key="1">
    <source>
        <dbReference type="ARBA" id="ARBA00008834"/>
    </source>
</evidence>
<name>A4XH99_CALS8</name>
<comment type="similarity">
    <text evidence="1 4">Belongs to the glycosyl hydrolase 28 family.</text>
</comment>
<dbReference type="STRING" id="351627.Csac_0664"/>
<dbReference type="HOGENOM" id="CLU_016031_8_4_9"/>
<dbReference type="GO" id="GO:0005975">
    <property type="term" value="P:carbohydrate metabolic process"/>
    <property type="evidence" value="ECO:0007669"/>
    <property type="project" value="InterPro"/>
</dbReference>
<dbReference type="InterPro" id="IPR051801">
    <property type="entry name" value="GH28_Enzymes"/>
</dbReference>
<sequence length="454" mass="50758">MYEPKVIGGTLLRIIVTDFGAKPDGLSFCTEAIQKAIDTCFENGGGVVVIPAGIYLSRPIRLKSNVTLYLEEGAVIKATNNIEDYYQIGYYHNEWGEVTSFLYAMNEKNIAIDGKGTIDLSGSSFMDFSRAFNQFEELSQLDKEQFEETECNPIYRPNQPIFFYNCENICLSGISIIDSPCWTVCIHSSKYIKVHNIRIMNNLRVPNSDGIHLCSCENAIITDSFFTCGDDCVAISGITNWDKPCENIIVSNCIMQTRSAAVRMGHLDSKVKNVIASNLTILNSNRGIAIFANGKNGYVKSVTISNVIITTKIFAGTWWGKGEPIVIASPEEGNFIEDISISNVKAYSENGILIYGKDNNIRNISLKNIDIYLSFGKNRPLFGKRIDILPSQCPPFPDYMNKIPWIFSKDVFNLKLQDINYGYNLQSLKTDFDIEGIFQNVNNSSFSGIRKVAT</sequence>
<dbReference type="Gene3D" id="2.160.20.10">
    <property type="entry name" value="Single-stranded right-handed beta-helix, Pectin lyase-like"/>
    <property type="match status" value="1"/>
</dbReference>
<evidence type="ECO:0000256" key="4">
    <source>
        <dbReference type="RuleBase" id="RU361169"/>
    </source>
</evidence>
<accession>A4XH99</accession>
<dbReference type="InterPro" id="IPR011050">
    <property type="entry name" value="Pectin_lyase_fold/virulence"/>
</dbReference>
<dbReference type="KEGG" id="csc:Csac_0664"/>
<reference evidence="5 6" key="1">
    <citation type="journal article" date="2008" name="Appl. Environ. Microbiol.">
        <title>Hydrogenomics of the extremely thermophilic bacterium Caldicellulosiruptor saccharolyticus.</title>
        <authorList>
            <person name="van de Werken H.J."/>
            <person name="Verhaart M.R."/>
            <person name="VanFossen A.L."/>
            <person name="Willquist K."/>
            <person name="Lewis D.L."/>
            <person name="Nichols J.D."/>
            <person name="Goorissen H.P."/>
            <person name="Mongodin E.F."/>
            <person name="Nelson K.E."/>
            <person name="van Niel E.W."/>
            <person name="Stams A.J."/>
            <person name="Ward D.E."/>
            <person name="de Vos W.M."/>
            <person name="van der Oost J."/>
            <person name="Kelly R.M."/>
            <person name="Kengen S.W."/>
        </authorList>
    </citation>
    <scope>NUCLEOTIDE SEQUENCE [LARGE SCALE GENOMIC DNA]</scope>
    <source>
        <strain evidence="6">ATCC 43494 / DSM 8903 / Tp8T 6331</strain>
    </source>
</reference>
<evidence type="ECO:0000313" key="5">
    <source>
        <dbReference type="EMBL" id="ABP66284.1"/>
    </source>
</evidence>
<dbReference type="PANTHER" id="PTHR31339">
    <property type="entry name" value="PECTIN LYASE-RELATED"/>
    <property type="match status" value="1"/>
</dbReference>
<protein>
    <submittedName>
        <fullName evidence="5">Glycoside hydrolase, family 28</fullName>
    </submittedName>
</protein>
<gene>
    <name evidence="5" type="ordered locus">Csac_0664</name>
</gene>
<dbReference type="SUPFAM" id="SSF51126">
    <property type="entry name" value="Pectin lyase-like"/>
    <property type="match status" value="1"/>
</dbReference>
<dbReference type="Proteomes" id="UP000000256">
    <property type="component" value="Chromosome"/>
</dbReference>
<evidence type="ECO:0000313" key="6">
    <source>
        <dbReference type="Proteomes" id="UP000000256"/>
    </source>
</evidence>
<dbReference type="PANTHER" id="PTHR31339:SF9">
    <property type="entry name" value="PLASMIN AND FIBRONECTIN-BINDING PROTEIN A"/>
    <property type="match status" value="1"/>
</dbReference>
<dbReference type="eggNOG" id="COG5434">
    <property type="taxonomic scope" value="Bacteria"/>
</dbReference>
<keyword evidence="6" id="KW-1185">Reference proteome</keyword>
<dbReference type="GO" id="GO:0004650">
    <property type="term" value="F:polygalacturonase activity"/>
    <property type="evidence" value="ECO:0007669"/>
    <property type="project" value="InterPro"/>
</dbReference>
<keyword evidence="3 4" id="KW-0326">Glycosidase</keyword>
<organism evidence="5 6">
    <name type="scientific">Caldicellulosiruptor saccharolyticus (strain ATCC 43494 / DSM 8903 / Tp8T 6331)</name>
    <dbReference type="NCBI Taxonomy" id="351627"/>
    <lineage>
        <taxon>Bacteria</taxon>
        <taxon>Bacillati</taxon>
        <taxon>Bacillota</taxon>
        <taxon>Bacillota incertae sedis</taxon>
        <taxon>Caldicellulosiruptorales</taxon>
        <taxon>Caldicellulosiruptoraceae</taxon>
        <taxon>Caldicellulosiruptor</taxon>
    </lineage>
</organism>
<evidence type="ECO:0000256" key="2">
    <source>
        <dbReference type="ARBA" id="ARBA00022801"/>
    </source>
</evidence>
<dbReference type="Pfam" id="PF00295">
    <property type="entry name" value="Glyco_hydro_28"/>
    <property type="match status" value="1"/>
</dbReference>
<dbReference type="CAZy" id="GH28">
    <property type="family name" value="Glycoside Hydrolase Family 28"/>
</dbReference>
<dbReference type="EMBL" id="CP000679">
    <property type="protein sequence ID" value="ABP66284.1"/>
    <property type="molecule type" value="Genomic_DNA"/>
</dbReference>
<dbReference type="InterPro" id="IPR000743">
    <property type="entry name" value="Glyco_hydro_28"/>
</dbReference>
<keyword evidence="2 4" id="KW-0378">Hydrolase</keyword>
<dbReference type="AlphaFoldDB" id="A4XH99"/>
<dbReference type="InterPro" id="IPR006626">
    <property type="entry name" value="PbH1"/>
</dbReference>
<dbReference type="OrthoDB" id="9795222at2"/>
<dbReference type="SMART" id="SM00710">
    <property type="entry name" value="PbH1"/>
    <property type="match status" value="5"/>
</dbReference>
<proteinExistence type="inferred from homology"/>